<accession>A0A8X7C5R8</accession>
<dbReference type="SMART" id="SM00596">
    <property type="entry name" value="PRE_C2HC"/>
    <property type="match status" value="1"/>
</dbReference>
<dbReference type="AlphaFoldDB" id="A0A8X7C5R8"/>
<feature type="region of interest" description="Disordered" evidence="1">
    <location>
        <begin position="204"/>
        <end position="229"/>
    </location>
</feature>
<evidence type="ECO:0000259" key="2">
    <source>
        <dbReference type="SMART" id="SM00596"/>
    </source>
</evidence>
<evidence type="ECO:0000313" key="3">
    <source>
        <dbReference type="EMBL" id="GFY58321.1"/>
    </source>
</evidence>
<feature type="domain" description="Pre-C2HC" evidence="2">
    <location>
        <begin position="80"/>
        <end position="148"/>
    </location>
</feature>
<reference evidence="3" key="1">
    <citation type="submission" date="2020-08" db="EMBL/GenBank/DDBJ databases">
        <title>Multicomponent nature underlies the extraordinary mechanical properties of spider dragline silk.</title>
        <authorList>
            <person name="Kono N."/>
            <person name="Nakamura H."/>
            <person name="Mori M."/>
            <person name="Yoshida Y."/>
            <person name="Ohtoshi R."/>
            <person name="Malay A.D."/>
            <person name="Moran D.A.P."/>
            <person name="Tomita M."/>
            <person name="Numata K."/>
            <person name="Arakawa K."/>
        </authorList>
    </citation>
    <scope>NUCLEOTIDE SEQUENCE</scope>
</reference>
<dbReference type="OrthoDB" id="8123891at2759"/>
<dbReference type="InterPro" id="IPR006579">
    <property type="entry name" value="Pre_C2HC_dom"/>
</dbReference>
<dbReference type="Proteomes" id="UP000886998">
    <property type="component" value="Unassembled WGS sequence"/>
</dbReference>
<dbReference type="Pfam" id="PF07530">
    <property type="entry name" value="PRE_C2HC"/>
    <property type="match status" value="1"/>
</dbReference>
<gene>
    <name evidence="3" type="primary">AVEN_241625_1</name>
    <name evidence="3" type="ORF">TNIN_340331</name>
</gene>
<evidence type="ECO:0000256" key="1">
    <source>
        <dbReference type="SAM" id="MobiDB-lite"/>
    </source>
</evidence>
<protein>
    <recommendedName>
        <fullName evidence="2">Pre-C2HC domain-containing protein</fullName>
    </recommendedName>
</protein>
<proteinExistence type="predicted"/>
<evidence type="ECO:0000313" key="4">
    <source>
        <dbReference type="Proteomes" id="UP000886998"/>
    </source>
</evidence>
<sequence>MFRHKKENYRSIVKDLNKDFPNCDVKLSGEYFKIYTSNSEEHRTLTAYLDEKSEEFYVIQPLNARPLKSVIKGLPTSTEIGEIKDDLTAQGFNVEKVAQLTIAKTKSPLPIFLVELKKSPNSPDIFQLKKCCYLSVKVDNLNRRPEVTQCYICNLFNHSSKNCHMRTRCLKCGEPHKTIDCPIKDKIENPKCINYNKLGHIRPTGAIAKNSPSQKRKKAKPYLTATPTF</sequence>
<name>A0A8X7C5R8_9ARAC</name>
<organism evidence="3 4">
    <name type="scientific">Trichonephila inaurata madagascariensis</name>
    <dbReference type="NCBI Taxonomy" id="2747483"/>
    <lineage>
        <taxon>Eukaryota</taxon>
        <taxon>Metazoa</taxon>
        <taxon>Ecdysozoa</taxon>
        <taxon>Arthropoda</taxon>
        <taxon>Chelicerata</taxon>
        <taxon>Arachnida</taxon>
        <taxon>Araneae</taxon>
        <taxon>Araneomorphae</taxon>
        <taxon>Entelegynae</taxon>
        <taxon>Araneoidea</taxon>
        <taxon>Nephilidae</taxon>
        <taxon>Trichonephila</taxon>
        <taxon>Trichonephila inaurata</taxon>
    </lineage>
</organism>
<dbReference type="EMBL" id="BMAV01012005">
    <property type="protein sequence ID" value="GFY58321.1"/>
    <property type="molecule type" value="Genomic_DNA"/>
</dbReference>
<comment type="caution">
    <text evidence="3">The sequence shown here is derived from an EMBL/GenBank/DDBJ whole genome shotgun (WGS) entry which is preliminary data.</text>
</comment>
<keyword evidence="4" id="KW-1185">Reference proteome</keyword>